<dbReference type="PANTHER" id="PTHR38107:SF3">
    <property type="entry name" value="LYSOZYME RRRD-RELATED"/>
    <property type="match status" value="1"/>
</dbReference>
<dbReference type="CDD" id="cd16900">
    <property type="entry name" value="endolysin_R21-like"/>
    <property type="match status" value="1"/>
</dbReference>
<keyword evidence="2 6" id="KW-0929">Antimicrobial</keyword>
<evidence type="ECO:0000313" key="9">
    <source>
        <dbReference type="Proteomes" id="UP000361468"/>
    </source>
</evidence>
<keyword evidence="9" id="KW-1185">Reference proteome</keyword>
<feature type="transmembrane region" description="Helical" evidence="7">
    <location>
        <begin position="7"/>
        <end position="26"/>
    </location>
</feature>
<dbReference type="InterPro" id="IPR034690">
    <property type="entry name" value="Endolysin_T4_type"/>
</dbReference>
<accession>A0ABY6WR64</accession>
<name>A0ABY6WR64_9BURK</name>
<dbReference type="EMBL" id="CABPSO010000022">
    <property type="protein sequence ID" value="VVE72979.1"/>
    <property type="molecule type" value="Genomic_DNA"/>
</dbReference>
<evidence type="ECO:0000256" key="4">
    <source>
        <dbReference type="ARBA" id="ARBA00022801"/>
    </source>
</evidence>
<reference evidence="8 9" key="1">
    <citation type="submission" date="2019-08" db="EMBL/GenBank/DDBJ databases">
        <authorList>
            <person name="Peeters C."/>
        </authorList>
    </citation>
    <scope>NUCLEOTIDE SEQUENCE [LARGE SCALE GENOMIC DNA]</scope>
    <source>
        <strain evidence="8 9">LMG 31119</strain>
    </source>
</reference>
<dbReference type="HAMAP" id="MF_04110">
    <property type="entry name" value="ENDOLYSIN_T4"/>
    <property type="match status" value="1"/>
</dbReference>
<evidence type="ECO:0000256" key="1">
    <source>
        <dbReference type="ARBA" id="ARBA00000632"/>
    </source>
</evidence>
<dbReference type="Pfam" id="PF00959">
    <property type="entry name" value="Phage_lysozyme"/>
    <property type="match status" value="1"/>
</dbReference>
<dbReference type="Proteomes" id="UP000361468">
    <property type="component" value="Unassembled WGS sequence"/>
</dbReference>
<evidence type="ECO:0000313" key="8">
    <source>
        <dbReference type="EMBL" id="VVE72979.1"/>
    </source>
</evidence>
<evidence type="ECO:0000256" key="7">
    <source>
        <dbReference type="SAM" id="Phobius"/>
    </source>
</evidence>
<evidence type="ECO:0000256" key="3">
    <source>
        <dbReference type="ARBA" id="ARBA00022638"/>
    </source>
</evidence>
<dbReference type="InterPro" id="IPR002196">
    <property type="entry name" value="Glyco_hydro_24"/>
</dbReference>
<dbReference type="SUPFAM" id="SSF53955">
    <property type="entry name" value="Lysozyme-like"/>
    <property type="match status" value="1"/>
</dbReference>
<dbReference type="InterPro" id="IPR043688">
    <property type="entry name" value="SAR_endolysin-like"/>
</dbReference>
<dbReference type="EC" id="3.2.1.17" evidence="6"/>
<keyword evidence="7" id="KW-0472">Membrane</keyword>
<keyword evidence="4 6" id="KW-0378">Hydrolase</keyword>
<comment type="similarity">
    <text evidence="6">Belongs to the glycosyl hydrolase 24 family.</text>
</comment>
<keyword evidence="7" id="KW-1133">Transmembrane helix</keyword>
<dbReference type="InterPro" id="IPR023346">
    <property type="entry name" value="Lysozyme-like_dom_sf"/>
</dbReference>
<dbReference type="InterPro" id="IPR051018">
    <property type="entry name" value="Bacteriophage_GH24"/>
</dbReference>
<keyword evidence="3 6" id="KW-0081">Bacteriolytic enzyme</keyword>
<protein>
    <recommendedName>
        <fullName evidence="6">Lysozyme</fullName>
        <ecNumber evidence="6">3.2.1.17</ecNumber>
    </recommendedName>
</protein>
<evidence type="ECO:0000256" key="6">
    <source>
        <dbReference type="RuleBase" id="RU003788"/>
    </source>
</evidence>
<keyword evidence="7" id="KW-0812">Transmembrane</keyword>
<keyword evidence="5 6" id="KW-0326">Glycosidase</keyword>
<comment type="catalytic activity">
    <reaction evidence="1 6">
        <text>Hydrolysis of (1-&gt;4)-beta-linkages between N-acetylmuramic acid and N-acetyl-D-glucosamine residues in a peptidoglycan and between N-acetyl-D-glucosamine residues in chitodextrins.</text>
        <dbReference type="EC" id="3.2.1.17"/>
    </reaction>
</comment>
<proteinExistence type="inferred from homology"/>
<dbReference type="RefSeq" id="WP_224785381.1">
    <property type="nucleotide sequence ID" value="NZ_CABPSO010000022.1"/>
</dbReference>
<gene>
    <name evidence="8" type="ORF">PPN31119_04464</name>
</gene>
<evidence type="ECO:0000256" key="5">
    <source>
        <dbReference type="ARBA" id="ARBA00023295"/>
    </source>
</evidence>
<dbReference type="HAMAP" id="MF_04136">
    <property type="entry name" value="SAR_ENDOLYSIN"/>
    <property type="match status" value="1"/>
</dbReference>
<sequence length="154" mass="17250">MDIKQKLGAVLGSGALAILMVLVPHFEGLRYPAYQDSAGVWTICYGYTRGVQPGMQATQAQCDAWLEEDIKIALEAVDRNVKVKISETMRAALGDFAFNLGETALRRSTLLRLVNAGRLFEACNEYRRWVLAGGRKLDGLVKRRAVEEWLCRMQ</sequence>
<dbReference type="InterPro" id="IPR023347">
    <property type="entry name" value="Lysozyme_dom_sf"/>
</dbReference>
<organism evidence="8 9">
    <name type="scientific">Pandoraea pnomenusa</name>
    <dbReference type="NCBI Taxonomy" id="93220"/>
    <lineage>
        <taxon>Bacteria</taxon>
        <taxon>Pseudomonadati</taxon>
        <taxon>Pseudomonadota</taxon>
        <taxon>Betaproteobacteria</taxon>
        <taxon>Burkholderiales</taxon>
        <taxon>Burkholderiaceae</taxon>
        <taxon>Pandoraea</taxon>
    </lineage>
</organism>
<comment type="caution">
    <text evidence="8">The sequence shown here is derived from an EMBL/GenBank/DDBJ whole genome shotgun (WGS) entry which is preliminary data.</text>
</comment>
<dbReference type="Gene3D" id="1.10.530.40">
    <property type="match status" value="1"/>
</dbReference>
<evidence type="ECO:0000256" key="2">
    <source>
        <dbReference type="ARBA" id="ARBA00022529"/>
    </source>
</evidence>
<dbReference type="PANTHER" id="PTHR38107">
    <property type="match status" value="1"/>
</dbReference>